<feature type="domain" description="Carrier" evidence="3">
    <location>
        <begin position="507"/>
        <end position="584"/>
    </location>
</feature>
<dbReference type="Proteomes" id="UP000232883">
    <property type="component" value="Chromosome"/>
</dbReference>
<dbReference type="GO" id="GO:0043041">
    <property type="term" value="P:amino acid activation for nonribosomal peptide biosynthetic process"/>
    <property type="evidence" value="ECO:0007669"/>
    <property type="project" value="TreeGrafter"/>
</dbReference>
<dbReference type="InterPro" id="IPR036736">
    <property type="entry name" value="ACP-like_sf"/>
</dbReference>
<evidence type="ECO:0000313" key="4">
    <source>
        <dbReference type="EMBL" id="AUD06347.1"/>
    </source>
</evidence>
<dbReference type="InterPro" id="IPR000873">
    <property type="entry name" value="AMP-dep_synth/lig_dom"/>
</dbReference>
<dbReference type="SUPFAM" id="SSF47336">
    <property type="entry name" value="ACP-like"/>
    <property type="match status" value="1"/>
</dbReference>
<dbReference type="Pfam" id="PF00550">
    <property type="entry name" value="PP-binding"/>
    <property type="match status" value="1"/>
</dbReference>
<dbReference type="SUPFAM" id="SSF56801">
    <property type="entry name" value="Acetyl-CoA synthetase-like"/>
    <property type="match status" value="1"/>
</dbReference>
<dbReference type="InterPro" id="IPR029058">
    <property type="entry name" value="AB_hydrolase_fold"/>
</dbReference>
<dbReference type="SUPFAM" id="SSF53474">
    <property type="entry name" value="alpha/beta-Hydrolases"/>
    <property type="match status" value="1"/>
</dbReference>
<dbReference type="GO" id="GO:0005737">
    <property type="term" value="C:cytoplasm"/>
    <property type="evidence" value="ECO:0007669"/>
    <property type="project" value="TreeGrafter"/>
</dbReference>
<dbReference type="Gene3D" id="1.10.1200.10">
    <property type="entry name" value="ACP-like"/>
    <property type="match status" value="1"/>
</dbReference>
<dbReference type="PANTHER" id="PTHR45527:SF1">
    <property type="entry name" value="FATTY ACID SYNTHASE"/>
    <property type="match status" value="1"/>
</dbReference>
<dbReference type="Pfam" id="PF00501">
    <property type="entry name" value="AMP-binding"/>
    <property type="match status" value="1"/>
</dbReference>
<dbReference type="Gene3D" id="3.40.50.1820">
    <property type="entry name" value="alpha/beta hydrolase"/>
    <property type="match status" value="1"/>
</dbReference>
<dbReference type="GO" id="GO:0031177">
    <property type="term" value="F:phosphopantetheine binding"/>
    <property type="evidence" value="ECO:0007669"/>
    <property type="project" value="InterPro"/>
</dbReference>
<evidence type="ECO:0000259" key="3">
    <source>
        <dbReference type="PROSITE" id="PS50075"/>
    </source>
</evidence>
<evidence type="ECO:0000256" key="1">
    <source>
        <dbReference type="ARBA" id="ARBA00022450"/>
    </source>
</evidence>
<dbReference type="InterPro" id="IPR020845">
    <property type="entry name" value="AMP-binding_CS"/>
</dbReference>
<protein>
    <recommendedName>
        <fullName evidence="3">Carrier domain-containing protein</fullName>
    </recommendedName>
</protein>
<dbReference type="PROSITE" id="PS00455">
    <property type="entry name" value="AMP_BINDING"/>
    <property type="match status" value="1"/>
</dbReference>
<keyword evidence="2" id="KW-0597">Phosphoprotein</keyword>
<dbReference type="InterPro" id="IPR025110">
    <property type="entry name" value="AMP-bd_C"/>
</dbReference>
<dbReference type="PANTHER" id="PTHR45527">
    <property type="entry name" value="NONRIBOSOMAL PEPTIDE SYNTHETASE"/>
    <property type="match status" value="1"/>
</dbReference>
<dbReference type="EMBL" id="CP025096">
    <property type="protein sequence ID" value="AUD06347.1"/>
    <property type="molecule type" value="Genomic_DNA"/>
</dbReference>
<name>A0A2K8Z8Z9_9BACT</name>
<dbReference type="RefSeq" id="WP_100992892.1">
    <property type="nucleotide sequence ID" value="NZ_CP025096.1"/>
</dbReference>
<organism evidence="4 5">
    <name type="scientific">Spirosoma pollinicola</name>
    <dbReference type="NCBI Taxonomy" id="2057025"/>
    <lineage>
        <taxon>Bacteria</taxon>
        <taxon>Pseudomonadati</taxon>
        <taxon>Bacteroidota</taxon>
        <taxon>Cytophagia</taxon>
        <taxon>Cytophagales</taxon>
        <taxon>Cytophagaceae</taxon>
        <taxon>Spirosoma</taxon>
    </lineage>
</organism>
<keyword evidence="5" id="KW-1185">Reference proteome</keyword>
<keyword evidence="1" id="KW-0596">Phosphopantetheine</keyword>
<dbReference type="PROSITE" id="PS50075">
    <property type="entry name" value="CARRIER"/>
    <property type="match status" value="1"/>
</dbReference>
<dbReference type="Gene3D" id="3.30.300.30">
    <property type="match status" value="1"/>
</dbReference>
<proteinExistence type="predicted"/>
<dbReference type="KEGG" id="spir:CWM47_33605"/>
<dbReference type="OrthoDB" id="812569at2"/>
<evidence type="ECO:0000313" key="5">
    <source>
        <dbReference type="Proteomes" id="UP000232883"/>
    </source>
</evidence>
<gene>
    <name evidence="4" type="ORF">CWM47_33605</name>
</gene>
<dbReference type="SMART" id="SM00823">
    <property type="entry name" value="PKS_PP"/>
    <property type="match status" value="1"/>
</dbReference>
<evidence type="ECO:0000256" key="2">
    <source>
        <dbReference type="ARBA" id="ARBA00022553"/>
    </source>
</evidence>
<dbReference type="Pfam" id="PF13193">
    <property type="entry name" value="AMP-binding_C"/>
    <property type="match status" value="1"/>
</dbReference>
<dbReference type="InterPro" id="IPR020806">
    <property type="entry name" value="PKS_PP-bd"/>
</dbReference>
<dbReference type="InterPro" id="IPR001031">
    <property type="entry name" value="Thioesterase"/>
</dbReference>
<dbReference type="AlphaFoldDB" id="A0A2K8Z8Z9"/>
<sequence>MNTGFRERWFQLAERFANQVAISHAGRQVTYGQLAQQANAVARRLTELTFRDSCIPILLTCPVDHIATLLGIVQSGNYYYSINPERASAINPILNSVGAVALISTADLVQAAQLPESVVLIQPHMLQPQPSGADKVVIEPTTPFCLFTTSGTTGQPKQVIHSHQSVLTDTDRQILDNQIGPADRIDLLFSLEFSASLACLFPAMLTGATLAIHNLKKEGVLSVPSFWQREQISFSTLSVSSFRLLLKSPFDFKTLDKLRFLSIGAEPVNQQDIEEFQVKFGPQTILQVAYATTETRTITEHKIRTDTNWRSTLHSVGKSVTGRTVRIRNETGDWLEPGQVGEIVVQAMGIPDAYANNPMASQRAYQRQANGLVSYATGDLGYLDNAGHLFWCGRTDFMIKKNGQKINLLELEDVLRQAPGIGEAAVVSDMNSAAQPLIRAFFRPDSPVDLATVKRWMAERLPTFMLPDTYQSIVELPRTRTGKLDRSSLLDQYPILLHRDGLALPNSFDNSLVDHIKMIWAQKLNYVDTIADYDDFFRDLGGDSLTAEACLATLEAHVGKPLPMQLAFSYPTPQALASFITTPAETGVQCISLNQPVADRPNIYFIPPLSGDKRIYQWLEEALSDEANLYCLYFSSFTDSGLLRRLPELCDSMARLIDTSAPNILIGYSFGGILAYEVALRLDKQSPRHPLSRLVLVDTPLYKRYPFAQVVVQDFKRGWHKLQRVFEARESFNWSENLRQLFFRYSGRLKASAPLQPTSDWQQKAEFAAQTYSQQIVIDTPVQRSIVLFRAADTSFYERDIKPDYTWQTYTSVGVEEHLLAGDHYQVLNQVNSELVVHVLLQVLAKTYTVSS</sequence>
<dbReference type="InterPro" id="IPR042099">
    <property type="entry name" value="ANL_N_sf"/>
</dbReference>
<dbReference type="GO" id="GO:0044550">
    <property type="term" value="P:secondary metabolite biosynthetic process"/>
    <property type="evidence" value="ECO:0007669"/>
    <property type="project" value="TreeGrafter"/>
</dbReference>
<dbReference type="Gene3D" id="3.40.50.12780">
    <property type="entry name" value="N-terminal domain of ligase-like"/>
    <property type="match status" value="1"/>
</dbReference>
<dbReference type="InterPro" id="IPR009081">
    <property type="entry name" value="PP-bd_ACP"/>
</dbReference>
<dbReference type="Pfam" id="PF00975">
    <property type="entry name" value="Thioesterase"/>
    <property type="match status" value="1"/>
</dbReference>
<accession>A0A2K8Z8Z9</accession>
<dbReference type="InterPro" id="IPR045851">
    <property type="entry name" value="AMP-bd_C_sf"/>
</dbReference>
<reference evidence="4 5" key="1">
    <citation type="submission" date="2017-11" db="EMBL/GenBank/DDBJ databases">
        <title>Taxonomic description and genome sequences of Spirosoma HA7 sp. nov., isolated from pollen microhabitat of Corylus avellana.</title>
        <authorList>
            <person name="Ambika Manirajan B."/>
            <person name="Suarez C."/>
            <person name="Ratering S."/>
            <person name="Geissler-Plaum R."/>
            <person name="Cardinale M."/>
            <person name="Sylvia S."/>
        </authorList>
    </citation>
    <scope>NUCLEOTIDE SEQUENCE [LARGE SCALE GENOMIC DNA]</scope>
    <source>
        <strain evidence="4 5">HA7</strain>
    </source>
</reference>